<sequence>MAEPWDGYGVENSGFLPSLSEFSSVPRGCCVNIAAKRGGRDFSNWAGYEVVRDSELEVWLIFVVDDSLPDAGFSYSCHGVWFFRASGGFVASSLRDSLDDSQEFVVIRRLGTGNKVSSLGKALKNWFLQRLVQVFEVVLESWGTGRKDIKITALVTVNRDEVYPAAGKQDWGKNCVKWRWMERDRANEKHVPAESWSNISQVTTYAEPFVSRQWPTCSRCETVLWSFQDPCTFYG</sequence>
<name>A0A310SAP8_9HYME</name>
<organism evidence="1 2">
    <name type="scientific">Eufriesea mexicana</name>
    <dbReference type="NCBI Taxonomy" id="516756"/>
    <lineage>
        <taxon>Eukaryota</taxon>
        <taxon>Metazoa</taxon>
        <taxon>Ecdysozoa</taxon>
        <taxon>Arthropoda</taxon>
        <taxon>Hexapoda</taxon>
        <taxon>Insecta</taxon>
        <taxon>Pterygota</taxon>
        <taxon>Neoptera</taxon>
        <taxon>Endopterygota</taxon>
        <taxon>Hymenoptera</taxon>
        <taxon>Apocrita</taxon>
        <taxon>Aculeata</taxon>
        <taxon>Apoidea</taxon>
        <taxon>Anthophila</taxon>
        <taxon>Apidae</taxon>
        <taxon>Eufriesea</taxon>
    </lineage>
</organism>
<accession>A0A310SAP8</accession>
<evidence type="ECO:0000313" key="2">
    <source>
        <dbReference type="Proteomes" id="UP000250275"/>
    </source>
</evidence>
<evidence type="ECO:0000313" key="1">
    <source>
        <dbReference type="EMBL" id="OAD54083.1"/>
    </source>
</evidence>
<gene>
    <name evidence="1" type="ORF">WN48_08363</name>
</gene>
<proteinExistence type="predicted"/>
<dbReference type="Proteomes" id="UP000250275">
    <property type="component" value="Unassembled WGS sequence"/>
</dbReference>
<dbReference type="EMBL" id="KQ765215">
    <property type="protein sequence ID" value="OAD54083.1"/>
    <property type="molecule type" value="Genomic_DNA"/>
</dbReference>
<keyword evidence="2" id="KW-1185">Reference proteome</keyword>
<dbReference type="AlphaFoldDB" id="A0A310SAP8"/>
<protein>
    <submittedName>
        <fullName evidence="1">Uncharacterized protein</fullName>
    </submittedName>
</protein>
<reference evidence="1 2" key="1">
    <citation type="submission" date="2015-07" db="EMBL/GenBank/DDBJ databases">
        <title>The genome of Eufriesea mexicana.</title>
        <authorList>
            <person name="Pan H."/>
            <person name="Kapheim K."/>
        </authorList>
    </citation>
    <scope>NUCLEOTIDE SEQUENCE [LARGE SCALE GENOMIC DNA]</scope>
    <source>
        <strain evidence="1">0111107269</strain>
        <tissue evidence="1">Whole body</tissue>
    </source>
</reference>